<feature type="non-terminal residue" evidence="1">
    <location>
        <position position="1"/>
    </location>
</feature>
<name>A0A0B6YIC3_9EUPU</name>
<proteinExistence type="predicted"/>
<sequence length="51" mass="6078">GWKSSAQEKLFEDNPNQVTDKFPLQLCLSEKFRRTVRVTKFSKRNSILKDY</sequence>
<gene>
    <name evidence="1" type="primary">ORF26443</name>
</gene>
<reference evidence="1" key="1">
    <citation type="submission" date="2014-12" db="EMBL/GenBank/DDBJ databases">
        <title>Insight into the proteome of Arion vulgaris.</title>
        <authorList>
            <person name="Aradska J."/>
            <person name="Bulat T."/>
            <person name="Smidak R."/>
            <person name="Sarate P."/>
            <person name="Gangsoo J."/>
            <person name="Sialana F."/>
            <person name="Bilban M."/>
            <person name="Lubec G."/>
        </authorList>
    </citation>
    <scope>NUCLEOTIDE SEQUENCE</scope>
    <source>
        <tissue evidence="1">Skin</tissue>
    </source>
</reference>
<protein>
    <submittedName>
        <fullName evidence="1">Uncharacterized protein</fullName>
    </submittedName>
</protein>
<organism evidence="1">
    <name type="scientific">Arion vulgaris</name>
    <dbReference type="NCBI Taxonomy" id="1028688"/>
    <lineage>
        <taxon>Eukaryota</taxon>
        <taxon>Metazoa</taxon>
        <taxon>Spiralia</taxon>
        <taxon>Lophotrochozoa</taxon>
        <taxon>Mollusca</taxon>
        <taxon>Gastropoda</taxon>
        <taxon>Heterobranchia</taxon>
        <taxon>Euthyneura</taxon>
        <taxon>Panpulmonata</taxon>
        <taxon>Eupulmonata</taxon>
        <taxon>Stylommatophora</taxon>
        <taxon>Helicina</taxon>
        <taxon>Arionoidea</taxon>
        <taxon>Arionidae</taxon>
        <taxon>Arion</taxon>
    </lineage>
</organism>
<evidence type="ECO:0000313" key="1">
    <source>
        <dbReference type="EMBL" id="CEK55953.1"/>
    </source>
</evidence>
<dbReference type="AlphaFoldDB" id="A0A0B6YIC3"/>
<accession>A0A0B6YIC3</accession>
<dbReference type="EMBL" id="HACG01009088">
    <property type="protein sequence ID" value="CEK55953.1"/>
    <property type="molecule type" value="Transcribed_RNA"/>
</dbReference>